<dbReference type="EMBL" id="WNYA01000009">
    <property type="protein sequence ID" value="KAG8555178.1"/>
    <property type="molecule type" value="Genomic_DNA"/>
</dbReference>
<evidence type="ECO:0000313" key="1">
    <source>
        <dbReference type="EMBL" id="KAG8555178.1"/>
    </source>
</evidence>
<protein>
    <submittedName>
        <fullName evidence="1">Uncharacterized protein</fullName>
    </submittedName>
</protein>
<sequence>MSDPRPSKTPRDEQKLSIEILQYYGGHCLMLGSDGRDYLKNILWSRCQLFISDLSFFFFGCIRSYIYRIFFFSLLGRGGGVQFLQCVPLKHMHDVNI</sequence>
<accession>A0AAV7AAS5</accession>
<evidence type="ECO:0000313" key="2">
    <source>
        <dbReference type="Proteomes" id="UP000824782"/>
    </source>
</evidence>
<reference evidence="1" key="1">
    <citation type="thesis" date="2020" institute="ProQuest LLC" country="789 East Eisenhower Parkway, Ann Arbor, MI, USA">
        <title>Comparative Genomics and Chromosome Evolution.</title>
        <authorList>
            <person name="Mudd A.B."/>
        </authorList>
    </citation>
    <scope>NUCLEOTIDE SEQUENCE</scope>
    <source>
        <strain evidence="1">237g6f4</strain>
        <tissue evidence="1">Blood</tissue>
    </source>
</reference>
<organism evidence="1 2">
    <name type="scientific">Engystomops pustulosus</name>
    <name type="common">Tungara frog</name>
    <name type="synonym">Physalaemus pustulosus</name>
    <dbReference type="NCBI Taxonomy" id="76066"/>
    <lineage>
        <taxon>Eukaryota</taxon>
        <taxon>Metazoa</taxon>
        <taxon>Chordata</taxon>
        <taxon>Craniata</taxon>
        <taxon>Vertebrata</taxon>
        <taxon>Euteleostomi</taxon>
        <taxon>Amphibia</taxon>
        <taxon>Batrachia</taxon>
        <taxon>Anura</taxon>
        <taxon>Neobatrachia</taxon>
        <taxon>Hyloidea</taxon>
        <taxon>Leptodactylidae</taxon>
        <taxon>Leiuperinae</taxon>
        <taxon>Engystomops</taxon>
    </lineage>
</organism>
<keyword evidence="2" id="KW-1185">Reference proteome</keyword>
<dbReference type="AlphaFoldDB" id="A0AAV7AAS5"/>
<gene>
    <name evidence="1" type="ORF">GDO81_017606</name>
</gene>
<name>A0AAV7AAS5_ENGPU</name>
<dbReference type="Proteomes" id="UP000824782">
    <property type="component" value="Unassembled WGS sequence"/>
</dbReference>
<comment type="caution">
    <text evidence="1">The sequence shown here is derived from an EMBL/GenBank/DDBJ whole genome shotgun (WGS) entry which is preliminary data.</text>
</comment>
<proteinExistence type="predicted"/>